<dbReference type="CDD" id="cd12407">
    <property type="entry name" value="RRM_FOX1_like"/>
    <property type="match status" value="1"/>
</dbReference>
<comment type="caution">
    <text evidence="11">The sequence shown here is derived from an EMBL/GenBank/DDBJ whole genome shotgun (WGS) entry which is preliminary data.</text>
</comment>
<evidence type="ECO:0000256" key="9">
    <source>
        <dbReference type="SAM" id="MobiDB-lite"/>
    </source>
</evidence>
<dbReference type="PANTHER" id="PTHR15597:SF22">
    <property type="entry name" value="RNA-BINDING FOX PROTEIN 1, ISOFORM H"/>
    <property type="match status" value="1"/>
</dbReference>
<dbReference type="OrthoDB" id="5382468at2759"/>
<dbReference type="InterPro" id="IPR035979">
    <property type="entry name" value="RBD_domain_sf"/>
</dbReference>
<evidence type="ECO:0000256" key="3">
    <source>
        <dbReference type="ARBA" id="ARBA00022490"/>
    </source>
</evidence>
<dbReference type="Pfam" id="PF00076">
    <property type="entry name" value="RRM_1"/>
    <property type="match status" value="1"/>
</dbReference>
<dbReference type="EMBL" id="JADBJN010000002">
    <property type="protein sequence ID" value="KAG5677620.1"/>
    <property type="molecule type" value="Genomic_DNA"/>
</dbReference>
<accession>A0A9J6C627</accession>
<dbReference type="FunFam" id="3.30.70.330:FF:000375">
    <property type="entry name" value="RNA binding fox-1 homolog 1"/>
    <property type="match status" value="1"/>
</dbReference>
<keyword evidence="6" id="KW-0508">mRNA splicing</keyword>
<keyword evidence="4" id="KW-0507">mRNA processing</keyword>
<dbReference type="SUPFAM" id="SSF54928">
    <property type="entry name" value="RNA-binding domain, RBD"/>
    <property type="match status" value="1"/>
</dbReference>
<dbReference type="GO" id="GO:0000381">
    <property type="term" value="P:regulation of alternative mRNA splicing, via spliceosome"/>
    <property type="evidence" value="ECO:0007669"/>
    <property type="project" value="InterPro"/>
</dbReference>
<evidence type="ECO:0000256" key="8">
    <source>
        <dbReference type="PROSITE-ProRule" id="PRU00176"/>
    </source>
</evidence>
<dbReference type="InterPro" id="IPR034237">
    <property type="entry name" value="FOX1_RRM"/>
</dbReference>
<evidence type="ECO:0000256" key="7">
    <source>
        <dbReference type="ARBA" id="ARBA00023242"/>
    </source>
</evidence>
<evidence type="ECO:0000313" key="11">
    <source>
        <dbReference type="EMBL" id="KAG5677620.1"/>
    </source>
</evidence>
<sequence length="463" mass="48558">MWSNAYFLPPQGMYFPPVLQAGGMSAFPHAGFTHTNPQNVGPVTVAVKNNSINSITDPLTALKQPEINTQQSNTIHQNTVAEFGSNQAITTTTNNPTLPLTVSTTLSTANNTTTANDQVKGTTLSTEASAENVSSANIDAKSSFQSVTTTTTSSSLSSTQVSQTDSTAITTSSCSSNVTNTSSSITSEAKNQPKRLHVSNIPFRFRDPDLRAMFGQFGPILDVEIIFNERGSKGFGFVTMHNNADAERARERLHGTVVEGRKIEVNNATARVQSKKVATIPNVCVQWPDATAALRGVAIQSGRGRAAAAAAAAAAAFPARSFPRLPTPLNTAVGSLHGYTPVYYDPYFASAAAATAANTDPALRLHAATTPLLKAPIAQPQQQLTAAAFNTARASLNAATAAGLSTAVQAQAQPLTAASYAAAASLGGYGRDFTDAYLGHSIGPIPGFTTTMYRSGYNRYAPY</sequence>
<organism evidence="11 12">
    <name type="scientific">Polypedilum vanderplanki</name>
    <name type="common">Sleeping chironomid midge</name>
    <dbReference type="NCBI Taxonomy" id="319348"/>
    <lineage>
        <taxon>Eukaryota</taxon>
        <taxon>Metazoa</taxon>
        <taxon>Ecdysozoa</taxon>
        <taxon>Arthropoda</taxon>
        <taxon>Hexapoda</taxon>
        <taxon>Insecta</taxon>
        <taxon>Pterygota</taxon>
        <taxon>Neoptera</taxon>
        <taxon>Endopterygota</taxon>
        <taxon>Diptera</taxon>
        <taxon>Nematocera</taxon>
        <taxon>Chironomoidea</taxon>
        <taxon>Chironomidae</taxon>
        <taxon>Chironominae</taxon>
        <taxon>Polypedilum</taxon>
        <taxon>Polypedilum</taxon>
    </lineage>
</organism>
<evidence type="ECO:0000256" key="5">
    <source>
        <dbReference type="ARBA" id="ARBA00022884"/>
    </source>
</evidence>
<reference evidence="11" key="1">
    <citation type="submission" date="2021-03" db="EMBL/GenBank/DDBJ databases">
        <title>Chromosome level genome of the anhydrobiotic midge Polypedilum vanderplanki.</title>
        <authorList>
            <person name="Yoshida Y."/>
            <person name="Kikawada T."/>
            <person name="Gusev O."/>
        </authorList>
    </citation>
    <scope>NUCLEOTIDE SEQUENCE</scope>
    <source>
        <strain evidence="11">NIAS01</strain>
        <tissue evidence="11">Whole body or cell culture</tissue>
    </source>
</reference>
<dbReference type="GO" id="GO:0003729">
    <property type="term" value="F:mRNA binding"/>
    <property type="evidence" value="ECO:0007669"/>
    <property type="project" value="TreeGrafter"/>
</dbReference>
<keyword evidence="3" id="KW-0963">Cytoplasm</keyword>
<dbReference type="GO" id="GO:0005737">
    <property type="term" value="C:cytoplasm"/>
    <property type="evidence" value="ECO:0007669"/>
    <property type="project" value="UniProtKB-SubCell"/>
</dbReference>
<dbReference type="PROSITE" id="PS50102">
    <property type="entry name" value="RRM"/>
    <property type="match status" value="1"/>
</dbReference>
<dbReference type="InterPro" id="IPR000504">
    <property type="entry name" value="RRM_dom"/>
</dbReference>
<keyword evidence="7" id="KW-0539">Nucleus</keyword>
<evidence type="ECO:0000259" key="10">
    <source>
        <dbReference type="PROSITE" id="PS50102"/>
    </source>
</evidence>
<proteinExistence type="predicted"/>
<comment type="subcellular location">
    <subcellularLocation>
        <location evidence="2">Cytoplasm</location>
    </subcellularLocation>
    <subcellularLocation>
        <location evidence="1">Nucleus</location>
    </subcellularLocation>
</comment>
<protein>
    <recommendedName>
        <fullName evidence="10">RRM domain-containing protein</fullName>
    </recommendedName>
</protein>
<dbReference type="GO" id="GO:0005634">
    <property type="term" value="C:nucleus"/>
    <property type="evidence" value="ECO:0007669"/>
    <property type="project" value="UniProtKB-SubCell"/>
</dbReference>
<evidence type="ECO:0000313" key="12">
    <source>
        <dbReference type="Proteomes" id="UP001107558"/>
    </source>
</evidence>
<keyword evidence="12" id="KW-1185">Reference proteome</keyword>
<dbReference type="GO" id="GO:0006397">
    <property type="term" value="P:mRNA processing"/>
    <property type="evidence" value="ECO:0007669"/>
    <property type="project" value="UniProtKB-KW"/>
</dbReference>
<dbReference type="InterPro" id="IPR012677">
    <property type="entry name" value="Nucleotide-bd_a/b_plait_sf"/>
</dbReference>
<gene>
    <name evidence="11" type="ORF">PVAND_007362</name>
</gene>
<dbReference type="SMART" id="SM00360">
    <property type="entry name" value="RRM"/>
    <property type="match status" value="1"/>
</dbReference>
<evidence type="ECO:0000256" key="1">
    <source>
        <dbReference type="ARBA" id="ARBA00004123"/>
    </source>
</evidence>
<dbReference type="PANTHER" id="PTHR15597">
    <property type="entry name" value="ATAXIN 2-BINDING PROTEIN 1-RELATED"/>
    <property type="match status" value="1"/>
</dbReference>
<dbReference type="Gene3D" id="3.30.70.330">
    <property type="match status" value="1"/>
</dbReference>
<dbReference type="AlphaFoldDB" id="A0A9J6C627"/>
<dbReference type="GO" id="GO:0007399">
    <property type="term" value="P:nervous system development"/>
    <property type="evidence" value="ECO:0007669"/>
    <property type="project" value="InterPro"/>
</dbReference>
<keyword evidence="5 8" id="KW-0694">RNA-binding</keyword>
<evidence type="ECO:0000256" key="6">
    <source>
        <dbReference type="ARBA" id="ARBA00023187"/>
    </source>
</evidence>
<evidence type="ECO:0000256" key="4">
    <source>
        <dbReference type="ARBA" id="ARBA00022664"/>
    </source>
</evidence>
<feature type="compositionally biased region" description="Low complexity" evidence="9">
    <location>
        <begin position="150"/>
        <end position="187"/>
    </location>
</feature>
<dbReference type="Proteomes" id="UP001107558">
    <property type="component" value="Chromosome 2"/>
</dbReference>
<dbReference type="GO" id="GO:0008380">
    <property type="term" value="P:RNA splicing"/>
    <property type="evidence" value="ECO:0007669"/>
    <property type="project" value="UniProtKB-KW"/>
</dbReference>
<feature type="domain" description="RRM" evidence="10">
    <location>
        <begin position="194"/>
        <end position="270"/>
    </location>
</feature>
<dbReference type="InterPro" id="IPR047131">
    <property type="entry name" value="RBFOX1-like"/>
</dbReference>
<feature type="region of interest" description="Disordered" evidence="9">
    <location>
        <begin position="150"/>
        <end position="193"/>
    </location>
</feature>
<name>A0A9J6C627_POLVA</name>
<evidence type="ECO:0000256" key="2">
    <source>
        <dbReference type="ARBA" id="ARBA00004496"/>
    </source>
</evidence>